<dbReference type="EMBL" id="LR796185">
    <property type="protein sequence ID" value="CAB4125047.1"/>
    <property type="molecule type" value="Genomic_DNA"/>
</dbReference>
<reference evidence="1" key="1">
    <citation type="submission" date="2020-04" db="EMBL/GenBank/DDBJ databases">
        <authorList>
            <person name="Chiriac C."/>
            <person name="Salcher M."/>
            <person name="Ghai R."/>
            <person name="Kavagutti S V."/>
        </authorList>
    </citation>
    <scope>NUCLEOTIDE SEQUENCE</scope>
</reference>
<evidence type="ECO:0000313" key="1">
    <source>
        <dbReference type="EMBL" id="CAB4125047.1"/>
    </source>
</evidence>
<organism evidence="1">
    <name type="scientific">uncultured Caudovirales phage</name>
    <dbReference type="NCBI Taxonomy" id="2100421"/>
    <lineage>
        <taxon>Viruses</taxon>
        <taxon>Duplodnaviria</taxon>
        <taxon>Heunggongvirae</taxon>
        <taxon>Uroviricota</taxon>
        <taxon>Caudoviricetes</taxon>
        <taxon>Peduoviridae</taxon>
        <taxon>Maltschvirus</taxon>
        <taxon>Maltschvirus maltsch</taxon>
    </lineage>
</organism>
<protein>
    <submittedName>
        <fullName evidence="1">Uncharacterized protein</fullName>
    </submittedName>
</protein>
<name>A0A6J5KVP0_9CAUD</name>
<accession>A0A6J5KVP0</accession>
<proteinExistence type="predicted"/>
<gene>
    <name evidence="1" type="ORF">UFOVP55_51</name>
</gene>
<sequence length="111" mass="12055">MTSPSNPDLLGIQGALILLFDGLSDVDVMDVLDGVLPKELSLWHATDTRAVEHIAINMANNAKQILDKTEDGTGIGTLAVHDIAYQSKALLNYIDRIKIIITSVSKARRSK</sequence>